<sequence length="292" mass="32252">MMRPYEVSPRLPVPPHIPAPPYVGFTPSPKSMSDEEVLFDPSKVTIWTEPDIAKMRQSCRLARQILNYAGSLVAPGVTTDEIDRLVHQKIIESGAYPSPLLYYGFPKSICTSINEVVAHGIPDSRPLRSGDVLSIDVTVYLNGFHGDCCDTFVVGKNADSVPVVKVARECMERGIAVCRPNAEFSMIGEAIESHAHAHQCMVVPELTGHGIGTHFHTHPYIAHVRNRSPGRMQAGMIFTIEPIVVEGLEDIDTWEDEWTLSTKDHSRGAQFENTVLITPQGVEVLTRDPDSD</sequence>
<dbReference type="Pfam" id="PF00557">
    <property type="entry name" value="Peptidase_M24"/>
    <property type="match status" value="1"/>
</dbReference>
<dbReference type="PANTHER" id="PTHR43330:SF8">
    <property type="entry name" value="METHIONINE AMINOPEPTIDASE 1D, MITOCHONDRIAL"/>
    <property type="match status" value="1"/>
</dbReference>
<dbReference type="InterPro" id="IPR002467">
    <property type="entry name" value="Pept_M24A_MAP1"/>
</dbReference>
<feature type="binding site" evidence="5">
    <location>
        <position position="119"/>
    </location>
    <ligand>
        <name>substrate</name>
    </ligand>
</feature>
<dbReference type="GO" id="GO:0070006">
    <property type="term" value="F:metalloaminopeptidase activity"/>
    <property type="evidence" value="ECO:0007669"/>
    <property type="project" value="UniProtKB-UniRule"/>
</dbReference>
<protein>
    <recommendedName>
        <fullName evidence="6">Methionine aminopeptidase</fullName>
        <ecNumber evidence="6">3.4.11.18</ecNumber>
    </recommendedName>
</protein>
<feature type="binding site" evidence="5">
    <location>
        <position position="272"/>
    </location>
    <ligand>
        <name>a divalent metal cation</name>
        <dbReference type="ChEBI" id="CHEBI:60240"/>
        <label>2</label>
        <note>catalytic</note>
    </ligand>
</feature>
<dbReference type="InterPro" id="IPR036005">
    <property type="entry name" value="Creatinase/aminopeptidase-like"/>
</dbReference>
<comment type="function">
    <text evidence="6">Cotranslationally removes the N-terminal methionine from nascent proteins. The N-terminal methionine is often cleaved when the second residue in the primary sequence is small and uncharged (Met-Ala-, Cys, Gly, Pro, Ser, Thr, or Val).</text>
</comment>
<keyword evidence="4 5" id="KW-0378">Hydrolase</keyword>
<evidence type="ECO:0000313" key="8">
    <source>
        <dbReference type="EMBL" id="NDV34262.1"/>
    </source>
</evidence>
<evidence type="ECO:0000256" key="4">
    <source>
        <dbReference type="ARBA" id="ARBA00022801"/>
    </source>
</evidence>
<dbReference type="EC" id="3.4.11.18" evidence="6"/>
<feature type="binding site" evidence="5">
    <location>
        <position position="216"/>
    </location>
    <ligand>
        <name>substrate</name>
    </ligand>
</feature>
<dbReference type="GO" id="GO:0004239">
    <property type="term" value="F:initiator methionyl aminopeptidase activity"/>
    <property type="evidence" value="ECO:0007669"/>
    <property type="project" value="UniProtKB-UniRule"/>
</dbReference>
<organism evidence="8">
    <name type="scientific">Arcella intermedia</name>
    <dbReference type="NCBI Taxonomy" id="1963864"/>
    <lineage>
        <taxon>Eukaryota</taxon>
        <taxon>Amoebozoa</taxon>
        <taxon>Tubulinea</taxon>
        <taxon>Elardia</taxon>
        <taxon>Arcellinida</taxon>
        <taxon>Sphaerothecina</taxon>
        <taxon>Arcellidae</taxon>
        <taxon>Arcella</taxon>
    </lineage>
</organism>
<dbReference type="SUPFAM" id="SSF55920">
    <property type="entry name" value="Creatinase/aminopeptidase"/>
    <property type="match status" value="1"/>
</dbReference>
<feature type="binding site" evidence="5">
    <location>
        <position position="147"/>
    </location>
    <ligand>
        <name>a divalent metal cation</name>
        <dbReference type="ChEBI" id="CHEBI:60240"/>
        <label>2</label>
        <note>catalytic</note>
    </ligand>
</feature>
<evidence type="ECO:0000256" key="6">
    <source>
        <dbReference type="RuleBase" id="RU003653"/>
    </source>
</evidence>
<comment type="cofactor">
    <cofactor evidence="5">
        <name>Co(2+)</name>
        <dbReference type="ChEBI" id="CHEBI:48828"/>
    </cofactor>
    <cofactor evidence="5">
        <name>Zn(2+)</name>
        <dbReference type="ChEBI" id="CHEBI:29105"/>
    </cofactor>
    <cofactor evidence="5">
        <name>Mn(2+)</name>
        <dbReference type="ChEBI" id="CHEBI:29035"/>
    </cofactor>
    <cofactor evidence="5">
        <name>Fe(2+)</name>
        <dbReference type="ChEBI" id="CHEBI:29033"/>
    </cofactor>
    <text evidence="5">Binds 2 divalent metal cations per subunit. Has a high-affinity and a low affinity metal-binding site. The true nature of the physiological cofactor is under debate. The enzyme is active with cobalt, zinc, manganese or divalent iron ions. Most likely, methionine aminopeptidases function as mononuclear Fe(2+)-metalloproteases under physiological conditions, and the catalytically relevant metal-binding site has been assigned to the histidine-containing high-affinity site.</text>
</comment>
<dbReference type="PRINTS" id="PR00599">
    <property type="entry name" value="MAPEPTIDASE"/>
</dbReference>
<dbReference type="EMBL" id="GIBP01005293">
    <property type="protein sequence ID" value="NDV34262.1"/>
    <property type="molecule type" value="Transcribed_RNA"/>
</dbReference>
<keyword evidence="1 5" id="KW-0031">Aminopeptidase</keyword>
<dbReference type="HAMAP" id="MF_01974">
    <property type="entry name" value="MetAP_1"/>
    <property type="match status" value="1"/>
</dbReference>
<evidence type="ECO:0000259" key="7">
    <source>
        <dbReference type="Pfam" id="PF00557"/>
    </source>
</evidence>
<dbReference type="InterPro" id="IPR001714">
    <property type="entry name" value="Pept_M24_MAP"/>
</dbReference>
<dbReference type="Gene3D" id="3.90.230.10">
    <property type="entry name" value="Creatinase/methionine aminopeptidase superfamily"/>
    <property type="match status" value="1"/>
</dbReference>
<feature type="binding site" evidence="5">
    <location>
        <position position="147"/>
    </location>
    <ligand>
        <name>a divalent metal cation</name>
        <dbReference type="ChEBI" id="CHEBI:60240"/>
        <label>1</label>
    </ligand>
</feature>
<dbReference type="InterPro" id="IPR000994">
    <property type="entry name" value="Pept_M24"/>
</dbReference>
<feature type="binding site" evidence="5">
    <location>
        <position position="241"/>
    </location>
    <ligand>
        <name>a divalent metal cation</name>
        <dbReference type="ChEBI" id="CHEBI:60240"/>
        <label>2</label>
        <note>catalytic</note>
    </ligand>
</feature>
<feature type="binding site" evidence="5">
    <location>
        <position position="209"/>
    </location>
    <ligand>
        <name>a divalent metal cation</name>
        <dbReference type="ChEBI" id="CHEBI:60240"/>
        <label>2</label>
        <note>catalytic</note>
    </ligand>
</feature>
<dbReference type="GO" id="GO:0046872">
    <property type="term" value="F:metal ion binding"/>
    <property type="evidence" value="ECO:0007669"/>
    <property type="project" value="UniProtKB-UniRule"/>
</dbReference>
<proteinExistence type="inferred from homology"/>
<dbReference type="NCBIfam" id="TIGR00500">
    <property type="entry name" value="met_pdase_I"/>
    <property type="match status" value="1"/>
</dbReference>
<reference evidence="8" key="1">
    <citation type="journal article" date="2020" name="J. Eukaryot. Microbiol.">
        <title>De novo Sequencing, Assembly and Annotation of the Transcriptome for the Free-Living Testate Amoeba Arcella intermedia.</title>
        <authorList>
            <person name="Ribeiro G.M."/>
            <person name="Porfirio-Sousa A.L."/>
            <person name="Maurer-Alcala X.X."/>
            <person name="Katz L.A."/>
            <person name="Lahr D.J.G."/>
        </authorList>
    </citation>
    <scope>NUCLEOTIDE SEQUENCE</scope>
</reference>
<keyword evidence="2 5" id="KW-0645">Protease</keyword>
<comment type="catalytic activity">
    <reaction evidence="5 6">
        <text>Release of N-terminal amino acids, preferentially methionine, from peptides and arylamides.</text>
        <dbReference type="EC" id="3.4.11.18"/>
    </reaction>
</comment>
<dbReference type="AlphaFoldDB" id="A0A6B2LB20"/>
<dbReference type="PANTHER" id="PTHR43330">
    <property type="entry name" value="METHIONINE AMINOPEPTIDASE"/>
    <property type="match status" value="1"/>
</dbReference>
<feature type="binding site" evidence="5">
    <location>
        <position position="136"/>
    </location>
    <ligand>
        <name>a divalent metal cation</name>
        <dbReference type="ChEBI" id="CHEBI:60240"/>
        <label>1</label>
    </ligand>
</feature>
<feature type="domain" description="Peptidase M24" evidence="7">
    <location>
        <begin position="54"/>
        <end position="278"/>
    </location>
</feature>
<evidence type="ECO:0000256" key="1">
    <source>
        <dbReference type="ARBA" id="ARBA00022438"/>
    </source>
</evidence>
<comment type="similarity">
    <text evidence="5">Belongs to the peptidase M24A family. Methionine aminopeptidase type 1 subfamily.</text>
</comment>
<evidence type="ECO:0000256" key="2">
    <source>
        <dbReference type="ARBA" id="ARBA00022670"/>
    </source>
</evidence>
<dbReference type="CDD" id="cd01086">
    <property type="entry name" value="MetAP1"/>
    <property type="match status" value="1"/>
</dbReference>
<accession>A0A6B2LB20</accession>
<name>A0A6B2LB20_9EUKA</name>
<dbReference type="GO" id="GO:0006508">
    <property type="term" value="P:proteolysis"/>
    <property type="evidence" value="ECO:0007669"/>
    <property type="project" value="UniProtKB-KW"/>
</dbReference>
<keyword evidence="3 5" id="KW-0479">Metal-binding</keyword>
<feature type="binding site" evidence="5">
    <location>
        <position position="272"/>
    </location>
    <ligand>
        <name>a divalent metal cation</name>
        <dbReference type="ChEBI" id="CHEBI:60240"/>
        <label>1</label>
    </ligand>
</feature>
<evidence type="ECO:0000256" key="3">
    <source>
        <dbReference type="ARBA" id="ARBA00022723"/>
    </source>
</evidence>
<evidence type="ECO:0000256" key="5">
    <source>
        <dbReference type="HAMAP-Rule" id="MF_03174"/>
    </source>
</evidence>